<keyword evidence="6 7" id="KW-0472">Membrane</keyword>
<dbReference type="GO" id="GO:0005886">
    <property type="term" value="C:plasma membrane"/>
    <property type="evidence" value="ECO:0007669"/>
    <property type="project" value="UniProtKB-SubCell"/>
</dbReference>
<accession>A0A3D9Q928</accession>
<proteinExistence type="inferred from homology"/>
<dbReference type="PANTHER" id="PTHR43227">
    <property type="entry name" value="BLL4140 PROTEIN"/>
    <property type="match status" value="1"/>
</dbReference>
<dbReference type="Pfam" id="PF00528">
    <property type="entry name" value="BPD_transp_1"/>
    <property type="match status" value="1"/>
</dbReference>
<protein>
    <submittedName>
        <fullName evidence="9">ABC-type sugar transport system permease subunit</fullName>
    </submittedName>
</protein>
<keyword evidence="10" id="KW-1185">Reference proteome</keyword>
<dbReference type="PROSITE" id="PS50928">
    <property type="entry name" value="ABC_TM1"/>
    <property type="match status" value="1"/>
</dbReference>
<comment type="similarity">
    <text evidence="7">Belongs to the binding-protein-dependent transport system permease family.</text>
</comment>
<evidence type="ECO:0000256" key="1">
    <source>
        <dbReference type="ARBA" id="ARBA00004651"/>
    </source>
</evidence>
<comment type="subcellular location">
    <subcellularLocation>
        <location evidence="1 7">Cell membrane</location>
        <topology evidence="1 7">Multi-pass membrane protein</topology>
    </subcellularLocation>
</comment>
<keyword evidence="2 7" id="KW-0813">Transport</keyword>
<feature type="transmembrane region" description="Helical" evidence="7">
    <location>
        <begin position="20"/>
        <end position="37"/>
    </location>
</feature>
<evidence type="ECO:0000313" key="10">
    <source>
        <dbReference type="Proteomes" id="UP000256304"/>
    </source>
</evidence>
<dbReference type="CDD" id="cd06261">
    <property type="entry name" value="TM_PBP2"/>
    <property type="match status" value="1"/>
</dbReference>
<dbReference type="GO" id="GO:0055085">
    <property type="term" value="P:transmembrane transport"/>
    <property type="evidence" value="ECO:0007669"/>
    <property type="project" value="InterPro"/>
</dbReference>
<gene>
    <name evidence="9" type="ORF">A8990_1599</name>
</gene>
<feature type="transmembrane region" description="Helical" evidence="7">
    <location>
        <begin position="119"/>
        <end position="136"/>
    </location>
</feature>
<evidence type="ECO:0000256" key="5">
    <source>
        <dbReference type="ARBA" id="ARBA00022989"/>
    </source>
</evidence>
<evidence type="ECO:0000259" key="8">
    <source>
        <dbReference type="PROSITE" id="PS50928"/>
    </source>
</evidence>
<keyword evidence="9" id="KW-0762">Sugar transport</keyword>
<dbReference type="InterPro" id="IPR035906">
    <property type="entry name" value="MetI-like_sf"/>
</dbReference>
<dbReference type="SUPFAM" id="SSF161098">
    <property type="entry name" value="MetI-like"/>
    <property type="match status" value="1"/>
</dbReference>
<evidence type="ECO:0000256" key="2">
    <source>
        <dbReference type="ARBA" id="ARBA00022448"/>
    </source>
</evidence>
<keyword evidence="3" id="KW-1003">Cell membrane</keyword>
<dbReference type="Gene3D" id="1.10.3720.10">
    <property type="entry name" value="MetI-like"/>
    <property type="match status" value="1"/>
</dbReference>
<feature type="transmembrane region" description="Helical" evidence="7">
    <location>
        <begin position="89"/>
        <end position="107"/>
    </location>
</feature>
<evidence type="ECO:0000256" key="3">
    <source>
        <dbReference type="ARBA" id="ARBA00022475"/>
    </source>
</evidence>
<keyword evidence="4 7" id="KW-0812">Transmembrane</keyword>
<feature type="transmembrane region" description="Helical" evidence="7">
    <location>
        <begin position="223"/>
        <end position="244"/>
    </location>
</feature>
<name>A0A3D9Q928_9BACL</name>
<comment type="caution">
    <text evidence="9">The sequence shown here is derived from an EMBL/GenBank/DDBJ whole genome shotgun (WGS) entry which is preliminary data.</text>
</comment>
<evidence type="ECO:0000256" key="4">
    <source>
        <dbReference type="ARBA" id="ARBA00022692"/>
    </source>
</evidence>
<organism evidence="9 10">
    <name type="scientific">Paenibacillus taihuensis</name>
    <dbReference type="NCBI Taxonomy" id="1156355"/>
    <lineage>
        <taxon>Bacteria</taxon>
        <taxon>Bacillati</taxon>
        <taxon>Bacillota</taxon>
        <taxon>Bacilli</taxon>
        <taxon>Bacillales</taxon>
        <taxon>Paenibacillaceae</taxon>
        <taxon>Paenibacillus</taxon>
    </lineage>
</organism>
<feature type="domain" description="ABC transmembrane type-1" evidence="8">
    <location>
        <begin position="82"/>
        <end position="294"/>
    </location>
</feature>
<dbReference type="Proteomes" id="UP000256304">
    <property type="component" value="Unassembled WGS sequence"/>
</dbReference>
<dbReference type="EMBL" id="QTTN01000059">
    <property type="protein sequence ID" value="REE56447.1"/>
    <property type="molecule type" value="Genomic_DNA"/>
</dbReference>
<dbReference type="PANTHER" id="PTHR43227:SF3">
    <property type="entry name" value="BINDING-PROTEIN-DEPENDENT TRANSPORT SYSTEMS INNER MEMBRANE COMPONENT"/>
    <property type="match status" value="1"/>
</dbReference>
<dbReference type="InterPro" id="IPR050809">
    <property type="entry name" value="UgpAE/MalFG_permease"/>
</dbReference>
<dbReference type="InterPro" id="IPR000515">
    <property type="entry name" value="MetI-like"/>
</dbReference>
<keyword evidence="5 7" id="KW-1133">Transmembrane helix</keyword>
<dbReference type="RefSeq" id="WP_116192531.1">
    <property type="nucleotide sequence ID" value="NZ_QTTN01000059.1"/>
</dbReference>
<feature type="transmembrane region" description="Helical" evidence="7">
    <location>
        <begin position="280"/>
        <end position="298"/>
    </location>
</feature>
<dbReference type="AlphaFoldDB" id="A0A3D9Q928"/>
<feature type="transmembrane region" description="Helical" evidence="7">
    <location>
        <begin position="192"/>
        <end position="211"/>
    </location>
</feature>
<evidence type="ECO:0000313" key="9">
    <source>
        <dbReference type="EMBL" id="REE56447.1"/>
    </source>
</evidence>
<evidence type="ECO:0000256" key="6">
    <source>
        <dbReference type="ARBA" id="ARBA00023136"/>
    </source>
</evidence>
<dbReference type="OrthoDB" id="9788108at2"/>
<reference evidence="9 10" key="1">
    <citation type="submission" date="2018-08" db="EMBL/GenBank/DDBJ databases">
        <title>Genomic Encyclopedia of Type Strains, Phase III (KMG-III): the genomes of soil and plant-associated and newly described type strains.</title>
        <authorList>
            <person name="Whitman W."/>
        </authorList>
    </citation>
    <scope>NUCLEOTIDE SEQUENCE [LARGE SCALE GENOMIC DNA]</scope>
    <source>
        <strain evidence="9 10">CGMCC 1.10966</strain>
    </source>
</reference>
<evidence type="ECO:0000256" key="7">
    <source>
        <dbReference type="RuleBase" id="RU363032"/>
    </source>
</evidence>
<sequence>MKARLGKWFKFSLEDRRSWAGYVFILPWILGFLAFFARPLVQSFLFSIQDVKMADGGFTASFVGFDNYNYMLFKDPTFVRSLYTTAVDVLYEVPIITMFSLFIAVILNQKFRGRTFMRAVFFLPVIIASGVVIVLLKGQVFSNSFSTASNVYLFKMTGLQDLLREAGVSNGIVNYFTSTVNRIFSLTWKSGVQILLFLAGLQTISSSLYEASKMEGASGWDTFWKITLPMISPMIMLNIVYTLIDTFTEYGTENTGNTVMNAIYRTGFIDLLFGYSAAMAWIYFALIGAALALVYFIIGRKIFYAVD</sequence>